<proteinExistence type="predicted"/>
<sequence length="297" mass="34240">MAGVLPSLTTCELIMNDLTPIENETGDMWYFSSRQTVLLHPTLQNLSIVAAIISDLRSETLSYIKKPWFNPTSLETLNLLCCDVSPQSLREMLQFPKALKNFTLRGSPWTTRWEFFLTDRVGIVDVLKTQAHSLLNLELDFYLRTNCPALDFRDFKCLQQLTIDPKVLRGDHYTQSPEAEEHLRKHCHLPRSLRCLRFREYKERSRPDLLTLSIVLDWVISGGLPNLENITIQSATFFSEAILDASAPDGKSFQQAFGDVGVEVVVERVRSALDDEHLTIDCRCCSFYWRYLNQWDD</sequence>
<dbReference type="InterPro" id="IPR032675">
    <property type="entry name" value="LRR_dom_sf"/>
</dbReference>
<evidence type="ECO:0000313" key="2">
    <source>
        <dbReference type="Proteomes" id="UP000002812"/>
    </source>
</evidence>
<protein>
    <recommendedName>
        <fullName evidence="3">F-box domain-containing protein</fullName>
    </recommendedName>
</protein>
<evidence type="ECO:0000313" key="1">
    <source>
        <dbReference type="EMBL" id="EIT80908.1"/>
    </source>
</evidence>
<dbReference type="AlphaFoldDB" id="I8U2K0"/>
<name>I8U2K0_ASPO3</name>
<gene>
    <name evidence="1" type="ORF">Ao3042_02606</name>
</gene>
<dbReference type="EMBL" id="AKHY01000112">
    <property type="protein sequence ID" value="EIT80908.1"/>
    <property type="molecule type" value="Genomic_DNA"/>
</dbReference>
<dbReference type="OrthoDB" id="2522477at2759"/>
<reference evidence="1 2" key="1">
    <citation type="journal article" date="2012" name="Eukaryot. Cell">
        <title>Draft genome sequence of Aspergillus oryzae strain 3.042.</title>
        <authorList>
            <person name="Zhao G."/>
            <person name="Yao Y."/>
            <person name="Qi W."/>
            <person name="Wang C."/>
            <person name="Hou L."/>
            <person name="Zeng B."/>
            <person name="Cao X."/>
        </authorList>
    </citation>
    <scope>NUCLEOTIDE SEQUENCE [LARGE SCALE GENOMIC DNA]</scope>
    <source>
        <strain evidence="1 2">3.042</strain>
    </source>
</reference>
<dbReference type="Proteomes" id="UP000002812">
    <property type="component" value="Unassembled WGS sequence"/>
</dbReference>
<evidence type="ECO:0008006" key="3">
    <source>
        <dbReference type="Google" id="ProtNLM"/>
    </source>
</evidence>
<accession>I8U2K0</accession>
<dbReference type="SUPFAM" id="SSF52047">
    <property type="entry name" value="RNI-like"/>
    <property type="match status" value="1"/>
</dbReference>
<dbReference type="HOGENOM" id="CLU_983466_0_0_1"/>
<dbReference type="Gene3D" id="3.80.10.10">
    <property type="entry name" value="Ribonuclease Inhibitor"/>
    <property type="match status" value="1"/>
</dbReference>
<organism evidence="1 2">
    <name type="scientific">Aspergillus oryzae (strain 3.042)</name>
    <name type="common">Yellow koji mold</name>
    <dbReference type="NCBI Taxonomy" id="1160506"/>
    <lineage>
        <taxon>Eukaryota</taxon>
        <taxon>Fungi</taxon>
        <taxon>Dikarya</taxon>
        <taxon>Ascomycota</taxon>
        <taxon>Pezizomycotina</taxon>
        <taxon>Eurotiomycetes</taxon>
        <taxon>Eurotiomycetidae</taxon>
        <taxon>Eurotiales</taxon>
        <taxon>Aspergillaceae</taxon>
        <taxon>Aspergillus</taxon>
        <taxon>Aspergillus subgen. Circumdati</taxon>
    </lineage>
</organism>
<comment type="caution">
    <text evidence="1">The sequence shown here is derived from an EMBL/GenBank/DDBJ whole genome shotgun (WGS) entry which is preliminary data.</text>
</comment>
<reference evidence="2" key="2">
    <citation type="submission" date="2012-06" db="EMBL/GenBank/DDBJ databases">
        <title>Comparative genomic analyses of Aspergillus oryzae 3.042 and A. oryzae RIB40 for soy-sauce fermentation.</title>
        <authorList>
            <person name="Zhao G."/>
            <person name="Hou L."/>
            <person name="Wang C."/>
            <person name="Cao X."/>
        </authorList>
    </citation>
    <scope>NUCLEOTIDE SEQUENCE [LARGE SCALE GENOMIC DNA]</scope>
    <source>
        <strain evidence="2">3.042</strain>
    </source>
</reference>